<feature type="chain" id="PRO_5045137987" evidence="5">
    <location>
        <begin position="19"/>
        <end position="415"/>
    </location>
</feature>
<dbReference type="RefSeq" id="WP_341692492.1">
    <property type="nucleotide sequence ID" value="NZ_JBBYHS010000010.1"/>
</dbReference>
<dbReference type="PROSITE" id="PS51764">
    <property type="entry name" value="GH26"/>
    <property type="match status" value="1"/>
</dbReference>
<keyword evidence="8" id="KW-1185">Reference proteome</keyword>
<dbReference type="Pfam" id="PF02156">
    <property type="entry name" value="Glyco_hydro_26"/>
    <property type="match status" value="1"/>
</dbReference>
<feature type="signal peptide" evidence="5">
    <location>
        <begin position="1"/>
        <end position="18"/>
    </location>
</feature>
<feature type="active site" description="Proton donor" evidence="4">
    <location>
        <position position="221"/>
    </location>
</feature>
<evidence type="ECO:0000256" key="5">
    <source>
        <dbReference type="SAM" id="SignalP"/>
    </source>
</evidence>
<evidence type="ECO:0000256" key="2">
    <source>
        <dbReference type="ARBA" id="ARBA00022801"/>
    </source>
</evidence>
<gene>
    <name evidence="7" type="ORF">AAEO57_10955</name>
</gene>
<sequence>MKNTFLKIVFLSCLFVAAIGCSSDNESKDKETEEPVLGTDGLTTKNVTNYIVDKKATIETVALFYNLKKLGKTKVAIGQQDAFNSFYQDAGGDSDIKKNTGYDPALLGSDFMFITDKNNNNQSNNWFYQQEQKIISDTKAAYAKGMINTFSWHLREPYNEDTFYTDEMTTDQKSKAFKSILPGGANHEWYKKKLDKLASVFLNLKGSKGELIPVIFRPFHEFDGSWFWWGANFCTPEEYKTNYKFTVEYLRDTKGVHNLLYAFSPDNSYTTAEGYLSRYPGDAYVDVLGMDNYGDFNNQGSLGVNKANAKLKMLSNMVLTNKKIVALTETGYRVTSTTPPITDWFSGYLYSALNDNPIFDANIIEVNYVMFWYNDANGYYVPVNSVSNAADFKTFASKPKSALLNSLPKMYELPK</sequence>
<evidence type="ECO:0000256" key="3">
    <source>
        <dbReference type="ARBA" id="ARBA00023295"/>
    </source>
</evidence>
<dbReference type="GO" id="GO:0016787">
    <property type="term" value="F:hydrolase activity"/>
    <property type="evidence" value="ECO:0007669"/>
    <property type="project" value="UniProtKB-KW"/>
</dbReference>
<dbReference type="Proteomes" id="UP001485226">
    <property type="component" value="Unassembled WGS sequence"/>
</dbReference>
<evidence type="ECO:0000259" key="6">
    <source>
        <dbReference type="PROSITE" id="PS51764"/>
    </source>
</evidence>
<evidence type="ECO:0000256" key="4">
    <source>
        <dbReference type="PROSITE-ProRule" id="PRU01100"/>
    </source>
</evidence>
<dbReference type="PANTHER" id="PTHR40079">
    <property type="entry name" value="MANNAN ENDO-1,4-BETA-MANNOSIDASE E-RELATED"/>
    <property type="match status" value="1"/>
</dbReference>
<reference evidence="7 8" key="1">
    <citation type="submission" date="2024-04" db="EMBL/GenBank/DDBJ databases">
        <title>Flavobacterium sp. DGU38 16S ribosomal RNA gene Genome sequencing and assembly.</title>
        <authorList>
            <person name="Park S."/>
        </authorList>
    </citation>
    <scope>NUCLEOTIDE SEQUENCE [LARGE SCALE GENOMIC DNA]</scope>
    <source>
        <strain evidence="7 8">DGU38</strain>
    </source>
</reference>
<organism evidence="7 8">
    <name type="scientific">Flavobacterium calami</name>
    <dbReference type="NCBI Taxonomy" id="3139144"/>
    <lineage>
        <taxon>Bacteria</taxon>
        <taxon>Pseudomonadati</taxon>
        <taxon>Bacteroidota</taxon>
        <taxon>Flavobacteriia</taxon>
        <taxon>Flavobacteriales</taxon>
        <taxon>Flavobacteriaceae</taxon>
        <taxon>Flavobacterium</taxon>
    </lineage>
</organism>
<evidence type="ECO:0000313" key="7">
    <source>
        <dbReference type="EMBL" id="MEL1254298.1"/>
    </source>
</evidence>
<dbReference type="SUPFAM" id="SSF51445">
    <property type="entry name" value="(Trans)glycosidases"/>
    <property type="match status" value="1"/>
</dbReference>
<dbReference type="InterPro" id="IPR000805">
    <property type="entry name" value="Glyco_hydro_26"/>
</dbReference>
<comment type="caution">
    <text evidence="7">The sequence shown here is derived from an EMBL/GenBank/DDBJ whole genome shotgun (WGS) entry which is preliminary data.</text>
</comment>
<feature type="domain" description="GH26" evidence="6">
    <location>
        <begin position="58"/>
        <end position="405"/>
    </location>
</feature>
<proteinExistence type="inferred from homology"/>
<evidence type="ECO:0000256" key="1">
    <source>
        <dbReference type="ARBA" id="ARBA00007754"/>
    </source>
</evidence>
<keyword evidence="5" id="KW-0732">Signal</keyword>
<name>A0ABU9IPC7_9FLAO</name>
<dbReference type="PROSITE" id="PS51257">
    <property type="entry name" value="PROKAR_LIPOPROTEIN"/>
    <property type="match status" value="1"/>
</dbReference>
<keyword evidence="2 4" id="KW-0378">Hydrolase</keyword>
<dbReference type="PRINTS" id="PR00739">
    <property type="entry name" value="GLHYDRLASE26"/>
</dbReference>
<protein>
    <submittedName>
        <fullName evidence="7">Glycosyl hydrolase</fullName>
    </submittedName>
</protein>
<evidence type="ECO:0000313" key="8">
    <source>
        <dbReference type="Proteomes" id="UP001485226"/>
    </source>
</evidence>
<comment type="similarity">
    <text evidence="1 4">Belongs to the glycosyl hydrolase 26 family.</text>
</comment>
<dbReference type="InterPro" id="IPR017853">
    <property type="entry name" value="GH"/>
</dbReference>
<dbReference type="EMBL" id="JBBYHS010000010">
    <property type="protein sequence ID" value="MEL1254298.1"/>
    <property type="molecule type" value="Genomic_DNA"/>
</dbReference>
<feature type="active site" description="Nucleophile" evidence="4">
    <location>
        <position position="329"/>
    </location>
</feature>
<accession>A0ABU9IPC7</accession>
<dbReference type="Gene3D" id="3.20.20.80">
    <property type="entry name" value="Glycosidases"/>
    <property type="match status" value="1"/>
</dbReference>
<dbReference type="InterPro" id="IPR022790">
    <property type="entry name" value="GH26_dom"/>
</dbReference>
<dbReference type="PANTHER" id="PTHR40079:SF4">
    <property type="entry name" value="GH26 DOMAIN-CONTAINING PROTEIN-RELATED"/>
    <property type="match status" value="1"/>
</dbReference>
<keyword evidence="3 4" id="KW-0326">Glycosidase</keyword>